<dbReference type="InterPro" id="IPR050690">
    <property type="entry name" value="JHDM1_Histone_Demethylase"/>
</dbReference>
<evidence type="ECO:0000256" key="1">
    <source>
        <dbReference type="ARBA" id="ARBA00001954"/>
    </source>
</evidence>
<feature type="domain" description="JmjC" evidence="12">
    <location>
        <begin position="167"/>
        <end position="335"/>
    </location>
</feature>
<evidence type="ECO:0000256" key="3">
    <source>
        <dbReference type="ARBA" id="ARBA00013246"/>
    </source>
</evidence>
<keyword evidence="7" id="KW-0805">Transcription regulation</keyword>
<evidence type="ECO:0000256" key="2">
    <source>
        <dbReference type="ARBA" id="ARBA00008037"/>
    </source>
</evidence>
<dbReference type="GO" id="GO:0046872">
    <property type="term" value="F:metal ion binding"/>
    <property type="evidence" value="ECO:0007669"/>
    <property type="project" value="UniProtKB-KW"/>
</dbReference>
<keyword evidence="4" id="KW-0479">Metal-binding</keyword>
<organism evidence="13 14">
    <name type="scientific">Malassezia cuniculi</name>
    <dbReference type="NCBI Taxonomy" id="948313"/>
    <lineage>
        <taxon>Eukaryota</taxon>
        <taxon>Fungi</taxon>
        <taxon>Dikarya</taxon>
        <taxon>Basidiomycota</taxon>
        <taxon>Ustilaginomycotina</taxon>
        <taxon>Malasseziomycetes</taxon>
        <taxon>Malasseziales</taxon>
        <taxon>Malasseziaceae</taxon>
        <taxon>Malassezia</taxon>
    </lineage>
</organism>
<keyword evidence="8" id="KW-0804">Transcription</keyword>
<feature type="compositionally biased region" description="Basic residues" evidence="11">
    <location>
        <begin position="22"/>
        <end position="32"/>
    </location>
</feature>
<evidence type="ECO:0000313" key="13">
    <source>
        <dbReference type="EMBL" id="WFD35453.1"/>
    </source>
</evidence>
<dbReference type="Gene3D" id="2.60.120.650">
    <property type="entry name" value="Cupin"/>
    <property type="match status" value="1"/>
</dbReference>
<evidence type="ECO:0000256" key="7">
    <source>
        <dbReference type="ARBA" id="ARBA00023015"/>
    </source>
</evidence>
<comment type="catalytic activity">
    <reaction evidence="10">
        <text>N(6),N(6)-dimethyl-L-lysyl(36)-[histone H3] + 2 2-oxoglutarate + 2 O2 = L-lysyl(36)-[histone H3] + 2 formaldehyde + 2 succinate + 2 CO2</text>
        <dbReference type="Rhea" id="RHEA:42032"/>
        <dbReference type="Rhea" id="RHEA-COMP:9785"/>
        <dbReference type="Rhea" id="RHEA-COMP:9787"/>
        <dbReference type="ChEBI" id="CHEBI:15379"/>
        <dbReference type="ChEBI" id="CHEBI:16526"/>
        <dbReference type="ChEBI" id="CHEBI:16810"/>
        <dbReference type="ChEBI" id="CHEBI:16842"/>
        <dbReference type="ChEBI" id="CHEBI:29969"/>
        <dbReference type="ChEBI" id="CHEBI:30031"/>
        <dbReference type="ChEBI" id="CHEBI:61976"/>
        <dbReference type="EC" id="1.14.11.27"/>
    </reaction>
</comment>
<dbReference type="PROSITE" id="PS51184">
    <property type="entry name" value="JMJC"/>
    <property type="match status" value="1"/>
</dbReference>
<dbReference type="SMART" id="SM00558">
    <property type="entry name" value="JmjC"/>
    <property type="match status" value="1"/>
</dbReference>
<gene>
    <name evidence="13" type="primary">JHD1</name>
    <name evidence="13" type="ORF">MCUN1_002307</name>
</gene>
<feature type="region of interest" description="Disordered" evidence="11">
    <location>
        <begin position="22"/>
        <end position="45"/>
    </location>
</feature>
<evidence type="ECO:0000256" key="9">
    <source>
        <dbReference type="ARBA" id="ARBA00031083"/>
    </source>
</evidence>
<evidence type="ECO:0000256" key="11">
    <source>
        <dbReference type="SAM" id="MobiDB-lite"/>
    </source>
</evidence>
<dbReference type="Proteomes" id="UP001219933">
    <property type="component" value="Chromosome 3"/>
</dbReference>
<comment type="similarity">
    <text evidence="2">Belongs to the JHDM1 histone demethylase family.</text>
</comment>
<comment type="cofactor">
    <cofactor evidence="1">
        <name>Fe(2+)</name>
        <dbReference type="ChEBI" id="CHEBI:29033"/>
    </cofactor>
</comment>
<dbReference type="InterPro" id="IPR041667">
    <property type="entry name" value="Cupin_8"/>
</dbReference>
<evidence type="ECO:0000256" key="5">
    <source>
        <dbReference type="ARBA" id="ARBA00023002"/>
    </source>
</evidence>
<evidence type="ECO:0000256" key="4">
    <source>
        <dbReference type="ARBA" id="ARBA00022723"/>
    </source>
</evidence>
<accession>A0AAF0EZH4</accession>
<evidence type="ECO:0000256" key="10">
    <source>
        <dbReference type="ARBA" id="ARBA00047915"/>
    </source>
</evidence>
<dbReference type="GO" id="GO:0140680">
    <property type="term" value="F:histone H3K36me/H3K36me2 demethylase activity"/>
    <property type="evidence" value="ECO:0007669"/>
    <property type="project" value="UniProtKB-EC"/>
</dbReference>
<sequence length="441" mass="50393">MTDPEEYDRWYCDACQQKGLAHVRRAPRRKSGREKPKTDYAAVEDGRPSAPLERWALYMKEYADAPSCARIVSGDTWTPEWLMQPDALISPSLVPADEKKNIKGLQVPPQTMKVRDIAEILGDDTPVEVIDVVTQMSFPWTLGDWTKYFELPADERERILNIISLEVTGTRLGEMISAPAMVYVNDWVERDWPKSHRPLAQDSSKWPKVQRYILMGVQGAFTGESVLTDFHIDFAASMVYYHVLWGHKVFLFAPPTSSNLAAYRAWTSSSRQEAEWLGDKLQRMTRVEISAGETLFIPPGWIHAVHTAQDSLVIGGNFLSDCDVPMHFKLEELELATGVPRKFRFPHLVRLAWYVAFGWHQRLLKDDVSPNVKDGILALCNRLETEVHRIDGCVLKQHISKVQRAAYDAVPWDVVPDPKALLFAIRVLLEQPKKRKREDSE</sequence>
<evidence type="ECO:0000256" key="6">
    <source>
        <dbReference type="ARBA" id="ARBA00023004"/>
    </source>
</evidence>
<name>A0AAF0EZH4_9BASI</name>
<dbReference type="EC" id="1.14.11.27" evidence="3"/>
<protein>
    <recommendedName>
        <fullName evidence="3">[histone H3]-dimethyl-L-lysine(36) demethylase</fullName>
        <ecNumber evidence="3">1.14.11.27</ecNumber>
    </recommendedName>
    <alternativeName>
        <fullName evidence="9">[Histone-H3]-lysine-36 demethylase 1</fullName>
    </alternativeName>
</protein>
<dbReference type="InterPro" id="IPR003347">
    <property type="entry name" value="JmjC_dom"/>
</dbReference>
<evidence type="ECO:0000313" key="14">
    <source>
        <dbReference type="Proteomes" id="UP001219933"/>
    </source>
</evidence>
<evidence type="ECO:0000259" key="12">
    <source>
        <dbReference type="PROSITE" id="PS51184"/>
    </source>
</evidence>
<reference evidence="13" key="1">
    <citation type="submission" date="2023-03" db="EMBL/GenBank/DDBJ databases">
        <title>Mating type loci evolution in Malassezia.</title>
        <authorList>
            <person name="Coelho M.A."/>
        </authorList>
    </citation>
    <scope>NUCLEOTIDE SEQUENCE</scope>
    <source>
        <strain evidence="13">CBS 11721</strain>
    </source>
</reference>
<keyword evidence="14" id="KW-1185">Reference proteome</keyword>
<dbReference type="Pfam" id="PF13621">
    <property type="entry name" value="Cupin_8"/>
    <property type="match status" value="1"/>
</dbReference>
<evidence type="ECO:0000256" key="8">
    <source>
        <dbReference type="ARBA" id="ARBA00023163"/>
    </source>
</evidence>
<dbReference type="EMBL" id="CP119879">
    <property type="protein sequence ID" value="WFD35453.1"/>
    <property type="molecule type" value="Genomic_DNA"/>
</dbReference>
<dbReference type="PANTHER" id="PTHR23123">
    <property type="entry name" value="PHD/F-BOX CONTAINING PROTEIN"/>
    <property type="match status" value="1"/>
</dbReference>
<keyword evidence="5 13" id="KW-0560">Oxidoreductase</keyword>
<dbReference type="SUPFAM" id="SSF51197">
    <property type="entry name" value="Clavaminate synthase-like"/>
    <property type="match status" value="1"/>
</dbReference>
<proteinExistence type="inferred from homology"/>
<dbReference type="AlphaFoldDB" id="A0AAF0EZH4"/>
<keyword evidence="6" id="KW-0408">Iron</keyword>